<feature type="transmembrane region" description="Helical" evidence="5">
    <location>
        <begin position="272"/>
        <end position="292"/>
    </location>
</feature>
<sequence>MSSPSTDASFNALLNNISFQLNRYLGFAIFLFGIIGNILNVLVLSQRPLRSNPCLFLFLTSSISCLIGLCSGIIPRILSTWNVDMTNTNQSLSTVDRWLSSCFNVTYRNRSTLKNAQRGIIFIVFISSVMEIQQLFCYEANLTYTPLKCYSKTVTCAILSDLSFAFISVLIPLSLMFIFGQMIISNVRRTQTVVRPATNINMTNTNTFVKSISMNHTRFKKEKKSDRRLLFMLLVQVLINFSCMIPFALSKLYSTFTRNILKSAFQITIENFIFNLLLLFSFIPSGLSFYLYTLTGGQVFRKALINVFRK</sequence>
<dbReference type="InterPro" id="IPR000276">
    <property type="entry name" value="GPCR_Rhodpsn"/>
</dbReference>
<evidence type="ECO:0000256" key="1">
    <source>
        <dbReference type="ARBA" id="ARBA00004370"/>
    </source>
</evidence>
<evidence type="ECO:0000256" key="4">
    <source>
        <dbReference type="ARBA" id="ARBA00023136"/>
    </source>
</evidence>
<dbReference type="PANTHER" id="PTHR46641:SF2">
    <property type="entry name" value="FMRFAMIDE RECEPTOR"/>
    <property type="match status" value="1"/>
</dbReference>
<reference evidence="7" key="1">
    <citation type="submission" date="2021-02" db="EMBL/GenBank/DDBJ databases">
        <authorList>
            <person name="Nowell W R."/>
        </authorList>
    </citation>
    <scope>NUCLEOTIDE SEQUENCE</scope>
</reference>
<dbReference type="Gene3D" id="1.20.1070.10">
    <property type="entry name" value="Rhodopsin 7-helix transmembrane proteins"/>
    <property type="match status" value="1"/>
</dbReference>
<gene>
    <name evidence="7" type="ORF">EDS130_LOCUS43241</name>
</gene>
<evidence type="ECO:0000256" key="3">
    <source>
        <dbReference type="ARBA" id="ARBA00022989"/>
    </source>
</evidence>
<comment type="subcellular location">
    <subcellularLocation>
        <location evidence="1">Membrane</location>
    </subcellularLocation>
</comment>
<comment type="caution">
    <text evidence="7">The sequence shown here is derived from an EMBL/GenBank/DDBJ whole genome shotgun (WGS) entry which is preliminary data.</text>
</comment>
<feature type="transmembrane region" description="Helical" evidence="5">
    <location>
        <begin position="229"/>
        <end position="252"/>
    </location>
</feature>
<feature type="transmembrane region" description="Helical" evidence="5">
    <location>
        <begin position="55"/>
        <end position="78"/>
    </location>
</feature>
<dbReference type="Pfam" id="PF00001">
    <property type="entry name" value="7tm_1"/>
    <property type="match status" value="1"/>
</dbReference>
<protein>
    <recommendedName>
        <fullName evidence="6">G-protein coupled receptors family 1 profile domain-containing protein</fullName>
    </recommendedName>
</protein>
<evidence type="ECO:0000313" key="8">
    <source>
        <dbReference type="Proteomes" id="UP000663852"/>
    </source>
</evidence>
<evidence type="ECO:0000259" key="6">
    <source>
        <dbReference type="PROSITE" id="PS50262"/>
    </source>
</evidence>
<name>A0A815TT35_ADIRI</name>
<dbReference type="OrthoDB" id="10011262at2759"/>
<dbReference type="EMBL" id="CAJNOJ010000693">
    <property type="protein sequence ID" value="CAF1510907.1"/>
    <property type="molecule type" value="Genomic_DNA"/>
</dbReference>
<dbReference type="PANTHER" id="PTHR46641">
    <property type="entry name" value="FMRFAMIDE RECEPTOR-RELATED"/>
    <property type="match status" value="1"/>
</dbReference>
<keyword evidence="4 5" id="KW-0472">Membrane</keyword>
<dbReference type="Proteomes" id="UP000663852">
    <property type="component" value="Unassembled WGS sequence"/>
</dbReference>
<dbReference type="PROSITE" id="PS50262">
    <property type="entry name" value="G_PROTEIN_RECEP_F1_2"/>
    <property type="match status" value="1"/>
</dbReference>
<evidence type="ECO:0000256" key="2">
    <source>
        <dbReference type="ARBA" id="ARBA00022692"/>
    </source>
</evidence>
<dbReference type="InterPro" id="IPR017452">
    <property type="entry name" value="GPCR_Rhodpsn_7TM"/>
</dbReference>
<organism evidence="7 8">
    <name type="scientific">Adineta ricciae</name>
    <name type="common">Rotifer</name>
    <dbReference type="NCBI Taxonomy" id="249248"/>
    <lineage>
        <taxon>Eukaryota</taxon>
        <taxon>Metazoa</taxon>
        <taxon>Spiralia</taxon>
        <taxon>Gnathifera</taxon>
        <taxon>Rotifera</taxon>
        <taxon>Eurotatoria</taxon>
        <taxon>Bdelloidea</taxon>
        <taxon>Adinetida</taxon>
        <taxon>Adinetidae</taxon>
        <taxon>Adineta</taxon>
    </lineage>
</organism>
<keyword evidence="3 5" id="KW-1133">Transmembrane helix</keyword>
<feature type="transmembrane region" description="Helical" evidence="5">
    <location>
        <begin position="162"/>
        <end position="184"/>
    </location>
</feature>
<evidence type="ECO:0000256" key="5">
    <source>
        <dbReference type="SAM" id="Phobius"/>
    </source>
</evidence>
<feature type="transmembrane region" description="Helical" evidence="5">
    <location>
        <begin position="24"/>
        <end position="43"/>
    </location>
</feature>
<evidence type="ECO:0000313" key="7">
    <source>
        <dbReference type="EMBL" id="CAF1510907.1"/>
    </source>
</evidence>
<feature type="domain" description="G-protein coupled receptors family 1 profile" evidence="6">
    <location>
        <begin position="94"/>
        <end position="292"/>
    </location>
</feature>
<dbReference type="AlphaFoldDB" id="A0A815TT35"/>
<dbReference type="InterPro" id="IPR052954">
    <property type="entry name" value="GPCR-Ligand_Int"/>
</dbReference>
<accession>A0A815TT35</accession>
<dbReference type="GO" id="GO:0016020">
    <property type="term" value="C:membrane"/>
    <property type="evidence" value="ECO:0007669"/>
    <property type="project" value="UniProtKB-SubCell"/>
</dbReference>
<proteinExistence type="predicted"/>
<dbReference type="SUPFAM" id="SSF81321">
    <property type="entry name" value="Family A G protein-coupled receptor-like"/>
    <property type="match status" value="1"/>
</dbReference>
<keyword evidence="2 5" id="KW-0812">Transmembrane</keyword>
<dbReference type="GO" id="GO:0004930">
    <property type="term" value="F:G protein-coupled receptor activity"/>
    <property type="evidence" value="ECO:0007669"/>
    <property type="project" value="InterPro"/>
</dbReference>